<dbReference type="InterPro" id="IPR026302">
    <property type="entry name" value="NEDD4-bd_p2"/>
</dbReference>
<sequence length="122" mass="14263">MKLTLIRGLPGSGKSTLAKTLSAHHVEADMYFVHENGDYIFDVSQLEQAHRWCQQRTEQWLSLGEDVVVANTFVRRWEMKAYQRIAQRFGAELKVITCKGEYQNIHGVSPEVIARMRRRWQE</sequence>
<dbReference type="GO" id="GO:0005524">
    <property type="term" value="F:ATP binding"/>
    <property type="evidence" value="ECO:0007669"/>
    <property type="project" value="UniProtKB-KW"/>
</dbReference>
<dbReference type="PANTHER" id="PTHR13308">
    <property type="entry name" value="NEDD4-BINDING PROTEIN 2-LIKE 1"/>
    <property type="match status" value="1"/>
</dbReference>
<keyword evidence="2" id="KW-1185">Reference proteome</keyword>
<keyword evidence="1" id="KW-0067">ATP-binding</keyword>
<reference evidence="1" key="1">
    <citation type="submission" date="2021-11" db="EMBL/GenBank/DDBJ databases">
        <title>Vibrio ZSDE26 sp. nov. and Vibrio ZSDZ34 sp. nov., isolated from coastal seawater in Qingdao.</title>
        <authorList>
            <person name="Zhang P."/>
        </authorList>
    </citation>
    <scope>NUCLEOTIDE SEQUENCE</scope>
    <source>
        <strain evidence="1">ZSDZ34</strain>
    </source>
</reference>
<evidence type="ECO:0000313" key="2">
    <source>
        <dbReference type="Proteomes" id="UP001139488"/>
    </source>
</evidence>
<dbReference type="RefSeq" id="WP_244355993.1">
    <property type="nucleotide sequence ID" value="NZ_JAJNNZ010000004.1"/>
</dbReference>
<dbReference type="PANTHER" id="PTHR13308:SF40">
    <property type="entry name" value="NEDD4-BINDING PROTEIN 2-LIKE 1"/>
    <property type="match status" value="1"/>
</dbReference>
<dbReference type="AlphaFoldDB" id="A0A9X1WA12"/>
<dbReference type="EMBL" id="JAJNNZ010000004">
    <property type="protein sequence ID" value="MCJ2376456.1"/>
    <property type="molecule type" value="Genomic_DNA"/>
</dbReference>
<accession>A0A9X1WA12</accession>
<evidence type="ECO:0000313" key="1">
    <source>
        <dbReference type="EMBL" id="MCJ2376456.1"/>
    </source>
</evidence>
<proteinExistence type="predicted"/>
<keyword evidence="1" id="KW-0547">Nucleotide-binding</keyword>
<organism evidence="1 2">
    <name type="scientific">Vibrio gelatinilyticus</name>
    <dbReference type="NCBI Taxonomy" id="2893468"/>
    <lineage>
        <taxon>Bacteria</taxon>
        <taxon>Pseudomonadati</taxon>
        <taxon>Pseudomonadota</taxon>
        <taxon>Gammaproteobacteria</taxon>
        <taxon>Vibrionales</taxon>
        <taxon>Vibrionaceae</taxon>
        <taxon>Vibrio</taxon>
    </lineage>
</organism>
<comment type="caution">
    <text evidence="1">The sequence shown here is derived from an EMBL/GenBank/DDBJ whole genome shotgun (WGS) entry which is preliminary data.</text>
</comment>
<name>A0A9X1WA12_9VIBR</name>
<dbReference type="Proteomes" id="UP001139488">
    <property type="component" value="Unassembled WGS sequence"/>
</dbReference>
<gene>
    <name evidence="1" type="ORF">LNL84_06360</name>
</gene>
<dbReference type="InterPro" id="IPR027417">
    <property type="entry name" value="P-loop_NTPase"/>
</dbReference>
<dbReference type="Gene3D" id="3.40.50.300">
    <property type="entry name" value="P-loop containing nucleotide triphosphate hydrolases"/>
    <property type="match status" value="1"/>
</dbReference>
<dbReference type="Pfam" id="PF13671">
    <property type="entry name" value="AAA_33"/>
    <property type="match status" value="1"/>
</dbReference>
<dbReference type="SUPFAM" id="SSF52540">
    <property type="entry name" value="P-loop containing nucleoside triphosphate hydrolases"/>
    <property type="match status" value="1"/>
</dbReference>
<protein>
    <submittedName>
        <fullName evidence="1">ATP-binding protein</fullName>
    </submittedName>
</protein>